<comment type="caution">
    <text evidence="5">The sequence shown here is derived from an EMBL/GenBank/DDBJ whole genome shotgun (WGS) entry which is preliminary data.</text>
</comment>
<proteinExistence type="predicted"/>
<dbReference type="Gene3D" id="3.90.215.10">
    <property type="entry name" value="Gamma Fibrinogen, chain A, domain 1"/>
    <property type="match status" value="1"/>
</dbReference>
<dbReference type="InterPro" id="IPR036056">
    <property type="entry name" value="Fibrinogen-like_C"/>
</dbReference>
<evidence type="ECO:0000313" key="5">
    <source>
        <dbReference type="EMBL" id="KAG7173067.1"/>
    </source>
</evidence>
<dbReference type="PANTHER" id="PTHR19143:SF458">
    <property type="entry name" value="FIBRINOGEN C-TERMINAL DOMAIN-CONTAINING PROTEIN-RELATED"/>
    <property type="match status" value="1"/>
</dbReference>
<accession>A0A8J5N4F5</accession>
<comment type="function">
    <text evidence="2">Lectin involved in innate immunity. Agglutinates all types of human erythrocytes, Gram-positive and Gram-negative bacteria. Has a stronger agglutinating activity towards Gram-negative bacteria than towards Gram-positive bacteria. Specifically recognizes acetyl group-containing substances on agglutinated cells. The hemagglutinating activity was inhibited by EDTA, acetyl group-containing mono- and disaccharides, N-acetyl derivatives of amino acids, other acetyl group-containing substances, propionamide and benzamide. Enhances the antimicrobial activity of big defensin against Gram-positive bacteria but not against Gram-negative bacteria.</text>
</comment>
<evidence type="ECO:0000256" key="2">
    <source>
        <dbReference type="ARBA" id="ARBA00053344"/>
    </source>
</evidence>
<dbReference type="PROSITE" id="PS51406">
    <property type="entry name" value="FIBRINOGEN_C_2"/>
    <property type="match status" value="1"/>
</dbReference>
<evidence type="ECO:0000256" key="3">
    <source>
        <dbReference type="SAM" id="Phobius"/>
    </source>
</evidence>
<dbReference type="InterPro" id="IPR014716">
    <property type="entry name" value="Fibrinogen_a/b/g_C_1"/>
</dbReference>
<dbReference type="InterPro" id="IPR002181">
    <property type="entry name" value="Fibrinogen_a/b/g_C_dom"/>
</dbReference>
<dbReference type="AlphaFoldDB" id="A0A8J5N4F5"/>
<dbReference type="Proteomes" id="UP000747542">
    <property type="component" value="Unassembled WGS sequence"/>
</dbReference>
<keyword evidence="1" id="KW-1015">Disulfide bond</keyword>
<dbReference type="GO" id="GO:0005615">
    <property type="term" value="C:extracellular space"/>
    <property type="evidence" value="ECO:0007669"/>
    <property type="project" value="TreeGrafter"/>
</dbReference>
<keyword evidence="6" id="KW-1185">Reference proteome</keyword>
<evidence type="ECO:0000313" key="6">
    <source>
        <dbReference type="Proteomes" id="UP000747542"/>
    </source>
</evidence>
<dbReference type="GO" id="GO:0030246">
    <property type="term" value="F:carbohydrate binding"/>
    <property type="evidence" value="ECO:0007669"/>
    <property type="project" value="UniProtKB-ARBA"/>
</dbReference>
<dbReference type="NCBIfam" id="NF040941">
    <property type="entry name" value="GGGWT_bact"/>
    <property type="match status" value="1"/>
</dbReference>
<dbReference type="InterPro" id="IPR050373">
    <property type="entry name" value="Fibrinogen_C-term_domain"/>
</dbReference>
<sequence length="284" mass="33115">MKICQVIMEKSVWVMMVVGICSASVMVVADNSTAGATLLHRNYKEAQNPTDDTDHAKMMFSRLGIKNNNCLEWRKLGFKTSGVYDIYPYYLCPTFLVQVYCDMTTDGGGWTVIQRREDLVPREDFYRTWMEYLLGFGHLSGEFWAGLDLIHFLTYQKFNQIRFDLTDFNNNTRWAQYQFFYVHDKRSSYKVEVNGYTGDAGDGFSDTNGNMFTTKDYDVDIDDNRNCAVSFKGAWWYKSCHHSNLNGQYHRGNHTSFADGVNWEPFRGYHYSLKTTEMKIRPAY</sequence>
<keyword evidence="3" id="KW-0472">Membrane</keyword>
<keyword evidence="3" id="KW-0812">Transmembrane</keyword>
<dbReference type="SUPFAM" id="SSF56496">
    <property type="entry name" value="Fibrinogen C-terminal domain-like"/>
    <property type="match status" value="1"/>
</dbReference>
<dbReference type="CDD" id="cd00087">
    <property type="entry name" value="FReD"/>
    <property type="match status" value="1"/>
</dbReference>
<protein>
    <submittedName>
        <fullName evidence="5">Fibrinogen C domain-containing protein 1-B-like 1</fullName>
    </submittedName>
</protein>
<gene>
    <name evidence="5" type="primary">Fibcd1b-L1</name>
    <name evidence="5" type="ORF">Hamer_G008589</name>
</gene>
<organism evidence="5 6">
    <name type="scientific">Homarus americanus</name>
    <name type="common">American lobster</name>
    <dbReference type="NCBI Taxonomy" id="6706"/>
    <lineage>
        <taxon>Eukaryota</taxon>
        <taxon>Metazoa</taxon>
        <taxon>Ecdysozoa</taxon>
        <taxon>Arthropoda</taxon>
        <taxon>Crustacea</taxon>
        <taxon>Multicrustacea</taxon>
        <taxon>Malacostraca</taxon>
        <taxon>Eumalacostraca</taxon>
        <taxon>Eucarida</taxon>
        <taxon>Decapoda</taxon>
        <taxon>Pleocyemata</taxon>
        <taxon>Astacidea</taxon>
        <taxon>Nephropoidea</taxon>
        <taxon>Nephropidae</taxon>
        <taxon>Homarus</taxon>
    </lineage>
</organism>
<dbReference type="PANTHER" id="PTHR19143">
    <property type="entry name" value="FIBRINOGEN/TENASCIN/ANGIOPOEITIN"/>
    <property type="match status" value="1"/>
</dbReference>
<evidence type="ECO:0000256" key="1">
    <source>
        <dbReference type="ARBA" id="ARBA00023157"/>
    </source>
</evidence>
<feature type="domain" description="Fibrinogen C-terminal" evidence="4">
    <location>
        <begin position="61"/>
        <end position="284"/>
    </location>
</feature>
<dbReference type="PROSITE" id="PS00514">
    <property type="entry name" value="FIBRINOGEN_C_1"/>
    <property type="match status" value="1"/>
</dbReference>
<keyword evidence="3" id="KW-1133">Transmembrane helix</keyword>
<name>A0A8J5N4F5_HOMAM</name>
<dbReference type="FunFam" id="3.90.215.10:FF:000001">
    <property type="entry name" value="Tenascin isoform 1"/>
    <property type="match status" value="1"/>
</dbReference>
<feature type="transmembrane region" description="Helical" evidence="3">
    <location>
        <begin position="12"/>
        <end position="29"/>
    </location>
</feature>
<evidence type="ECO:0000259" key="4">
    <source>
        <dbReference type="PROSITE" id="PS51406"/>
    </source>
</evidence>
<dbReference type="SMART" id="SM00186">
    <property type="entry name" value="FBG"/>
    <property type="match status" value="1"/>
</dbReference>
<dbReference type="Pfam" id="PF00147">
    <property type="entry name" value="Fibrinogen_C"/>
    <property type="match status" value="1"/>
</dbReference>
<reference evidence="5" key="1">
    <citation type="journal article" date="2021" name="Sci. Adv.">
        <title>The American lobster genome reveals insights on longevity, neural, and immune adaptations.</title>
        <authorList>
            <person name="Polinski J.M."/>
            <person name="Zimin A.V."/>
            <person name="Clark K.F."/>
            <person name="Kohn A.B."/>
            <person name="Sadowski N."/>
            <person name="Timp W."/>
            <person name="Ptitsyn A."/>
            <person name="Khanna P."/>
            <person name="Romanova D.Y."/>
            <person name="Williams P."/>
            <person name="Greenwood S.J."/>
            <person name="Moroz L.L."/>
            <person name="Walt D.R."/>
            <person name="Bodnar A.G."/>
        </authorList>
    </citation>
    <scope>NUCLEOTIDE SEQUENCE</scope>
    <source>
        <strain evidence="5">GMGI-L3</strain>
    </source>
</reference>
<dbReference type="InterPro" id="IPR020837">
    <property type="entry name" value="Fibrinogen_CS"/>
</dbReference>
<dbReference type="EMBL" id="JAHLQT010010178">
    <property type="protein sequence ID" value="KAG7173067.1"/>
    <property type="molecule type" value="Genomic_DNA"/>
</dbReference>